<comment type="catalytic activity">
    <reaction evidence="5">
        <text>a 2'-deoxyadenosine in DNA + S-adenosyl-L-methionine = an N(6)-methyl-2'-deoxyadenosine in DNA + S-adenosyl-L-homocysteine + H(+)</text>
        <dbReference type="Rhea" id="RHEA:15197"/>
        <dbReference type="Rhea" id="RHEA-COMP:12418"/>
        <dbReference type="Rhea" id="RHEA-COMP:12419"/>
        <dbReference type="ChEBI" id="CHEBI:15378"/>
        <dbReference type="ChEBI" id="CHEBI:57856"/>
        <dbReference type="ChEBI" id="CHEBI:59789"/>
        <dbReference type="ChEBI" id="CHEBI:90615"/>
        <dbReference type="ChEBI" id="CHEBI:90616"/>
        <dbReference type="EC" id="2.1.1.72"/>
    </reaction>
</comment>
<evidence type="ECO:0000256" key="6">
    <source>
        <dbReference type="SAM" id="MobiDB-lite"/>
    </source>
</evidence>
<feature type="region of interest" description="Disordered" evidence="6">
    <location>
        <begin position="1"/>
        <end position="72"/>
    </location>
</feature>
<dbReference type="Pfam" id="PF20466">
    <property type="entry name" value="MmeI_TRD"/>
    <property type="match status" value="1"/>
</dbReference>
<feature type="non-terminal residue" evidence="9">
    <location>
        <position position="1"/>
    </location>
</feature>
<keyword evidence="2" id="KW-0489">Methyltransferase</keyword>
<evidence type="ECO:0000313" key="9">
    <source>
        <dbReference type="EMBL" id="SFE77928.1"/>
    </source>
</evidence>
<dbReference type="InterPro" id="IPR029063">
    <property type="entry name" value="SAM-dependent_MTases_sf"/>
</dbReference>
<feature type="compositionally biased region" description="Low complexity" evidence="6">
    <location>
        <begin position="27"/>
        <end position="39"/>
    </location>
</feature>
<dbReference type="PANTHER" id="PTHR33841:SF1">
    <property type="entry name" value="DNA METHYLTRANSFERASE A"/>
    <property type="match status" value="1"/>
</dbReference>
<sequence length="990" mass="105209">PPALAPAPLDLSLRPSRTPAPGPDPPALDLSLRPSALHPLPGPDPPAPARGPPVAPVRPPGSSDIAPSPEPAPLPIEALGEVYAALAGRRLVRLGANAFPLRDLQGRTTWIALPELLAVPDASRAHHLRGLGLSRDAARRCARELAGVRDEAVARAVLARARGDPPATAGAGDLVFQPCPDRRRAGAHYTPRHLADTVVRAALRPLLAALGPAPTAEALLRLKICDPAMGCGAFLLAVARCLAVHLVAAWERAGDLPPEPHRLARRLVVERCVFGVDADPFAVALARRSLWLLFGTGEPPAEFLAGALRHGDALLGLDLAGLRAFHWKPAPAEPAIAAAVARDPELAARLGDLVVGAFLSQRTDRAREHERRRRLLAVLAALAAGRDLPEFPLPAPLAPPLHWPLAFPHAFDAFVGNPPFLGGSQISGAFGEPYLAWLLALHRGAHGNADLCAHFLRRVDGLLAAAGTIGFIATNTIGQGDTRSTGLQALLARGHVLHDVTRDLPWPETAAVTVAIVHLARGSAAAAAAPYLLREPISPQARDLSPEPSQPAGALIDLSHRPSAPPTSGRPDLAVGAHDLASGSSHAPLPAAAAPSPDLSHRPLGPATSDRPVPFEPNPGASARSGPARSPTDLSLGTSLKDLRLTGDVSAPPRALPLVHDPFGERPEALAPTHRTRVVTGLTSHLHAGRERPDPRPLAANRRIAFAGSKVYGQGFLLTAAERAELVARDPRNGARIFPYLGGDDINHAGGPRRFVINFGACSLAEAEAYPDLLALVRERVKPERDRNPREFRRRHWWRFGELAPGLYAALRGLERCVVNSQVGKHLVFDLAPTDYVYSHTTYVYASPAPLSLFAVLQSRVHEVWARRLASSMKTDLRYSIADCFNPFPFPGAGPRVEAPALASLARRLLAARAAAPGSLTGLYNALLGPRRDPRLDELRAVHDLLDRAVLDAYAWSDLRLPPWPQPLAGEPVAAELFDRLLAANAAAAR</sequence>
<evidence type="ECO:0000256" key="5">
    <source>
        <dbReference type="ARBA" id="ARBA00047942"/>
    </source>
</evidence>
<proteinExistence type="predicted"/>
<dbReference type="Gene3D" id="3.40.50.150">
    <property type="entry name" value="Vaccinia Virus protein VP39"/>
    <property type="match status" value="1"/>
</dbReference>
<dbReference type="InterPro" id="IPR046820">
    <property type="entry name" value="MmeI_TRD"/>
</dbReference>
<gene>
    <name evidence="9" type="ORF">SAMN02745121_05509</name>
</gene>
<feature type="region of interest" description="Disordered" evidence="6">
    <location>
        <begin position="644"/>
        <end position="663"/>
    </location>
</feature>
<dbReference type="SUPFAM" id="SSF53335">
    <property type="entry name" value="S-adenosyl-L-methionine-dependent methyltransferases"/>
    <property type="match status" value="1"/>
</dbReference>
<dbReference type="EC" id="2.1.1.72" evidence="1"/>
<feature type="compositionally biased region" description="Low complexity" evidence="6">
    <location>
        <begin position="580"/>
        <end position="598"/>
    </location>
</feature>
<dbReference type="GO" id="GO:0032259">
    <property type="term" value="P:methylation"/>
    <property type="evidence" value="ECO:0007669"/>
    <property type="project" value="UniProtKB-KW"/>
</dbReference>
<feature type="compositionally biased region" description="Low complexity" evidence="6">
    <location>
        <begin position="1"/>
        <end position="17"/>
    </location>
</feature>
<feature type="region of interest" description="Disordered" evidence="6">
    <location>
        <begin position="539"/>
        <end position="636"/>
    </location>
</feature>
<dbReference type="AlphaFoldDB" id="A0A1I2DBU9"/>
<evidence type="ECO:0000256" key="4">
    <source>
        <dbReference type="ARBA" id="ARBA00022691"/>
    </source>
</evidence>
<evidence type="ECO:0000259" key="7">
    <source>
        <dbReference type="Pfam" id="PF07669"/>
    </source>
</evidence>
<dbReference type="STRING" id="54.SAMN02745121_05509"/>
<evidence type="ECO:0000313" key="10">
    <source>
        <dbReference type="Proteomes" id="UP000199400"/>
    </source>
</evidence>
<keyword evidence="10" id="KW-1185">Reference proteome</keyword>
<feature type="domain" description="MmeI-like target recognition" evidence="8">
    <location>
        <begin position="696"/>
        <end position="891"/>
    </location>
</feature>
<evidence type="ECO:0000259" key="8">
    <source>
        <dbReference type="Pfam" id="PF20466"/>
    </source>
</evidence>
<accession>A0A1I2DBU9</accession>
<dbReference type="PRINTS" id="PR00507">
    <property type="entry name" value="N12N6MTFRASE"/>
</dbReference>
<evidence type="ECO:0000256" key="2">
    <source>
        <dbReference type="ARBA" id="ARBA00022603"/>
    </source>
</evidence>
<dbReference type="PANTHER" id="PTHR33841">
    <property type="entry name" value="DNA METHYLTRANSFERASE YEEA-RELATED"/>
    <property type="match status" value="1"/>
</dbReference>
<dbReference type="InterPro" id="IPR011639">
    <property type="entry name" value="MethylTrfase_TaqI-like_dom"/>
</dbReference>
<feature type="compositionally biased region" description="Pro residues" evidence="6">
    <location>
        <begin position="40"/>
        <end position="59"/>
    </location>
</feature>
<name>A0A1I2DBU9_9BACT</name>
<organism evidence="9 10">
    <name type="scientific">Nannocystis exedens</name>
    <dbReference type="NCBI Taxonomy" id="54"/>
    <lineage>
        <taxon>Bacteria</taxon>
        <taxon>Pseudomonadati</taxon>
        <taxon>Myxococcota</taxon>
        <taxon>Polyangia</taxon>
        <taxon>Nannocystales</taxon>
        <taxon>Nannocystaceae</taxon>
        <taxon>Nannocystis</taxon>
    </lineage>
</organism>
<feature type="domain" description="Type II methyltransferase M.TaqI-like" evidence="7">
    <location>
        <begin position="272"/>
        <end position="479"/>
    </location>
</feature>
<dbReference type="GO" id="GO:0009007">
    <property type="term" value="F:site-specific DNA-methyltransferase (adenine-specific) activity"/>
    <property type="evidence" value="ECO:0007669"/>
    <property type="project" value="UniProtKB-EC"/>
</dbReference>
<keyword evidence="4" id="KW-0949">S-adenosyl-L-methionine</keyword>
<dbReference type="RefSeq" id="WP_338061945.1">
    <property type="nucleotide sequence ID" value="NZ_FOMX01000019.1"/>
</dbReference>
<dbReference type="InterPro" id="IPR050953">
    <property type="entry name" value="N4_N6_ade-DNA_methylase"/>
</dbReference>
<evidence type="ECO:0000256" key="1">
    <source>
        <dbReference type="ARBA" id="ARBA00011900"/>
    </source>
</evidence>
<reference evidence="10" key="1">
    <citation type="submission" date="2016-10" db="EMBL/GenBank/DDBJ databases">
        <authorList>
            <person name="Varghese N."/>
            <person name="Submissions S."/>
        </authorList>
    </citation>
    <scope>NUCLEOTIDE SEQUENCE [LARGE SCALE GENOMIC DNA]</scope>
    <source>
        <strain evidence="10">ATCC 25963</strain>
    </source>
</reference>
<keyword evidence="3" id="KW-0808">Transferase</keyword>
<dbReference type="EMBL" id="FOMX01000019">
    <property type="protein sequence ID" value="SFE77928.1"/>
    <property type="molecule type" value="Genomic_DNA"/>
</dbReference>
<dbReference type="GO" id="GO:0006304">
    <property type="term" value="P:DNA modification"/>
    <property type="evidence" value="ECO:0007669"/>
    <property type="project" value="InterPro"/>
</dbReference>
<dbReference type="Pfam" id="PF07669">
    <property type="entry name" value="Eco57I"/>
    <property type="match status" value="1"/>
</dbReference>
<dbReference type="Proteomes" id="UP000199400">
    <property type="component" value="Unassembled WGS sequence"/>
</dbReference>
<protein>
    <recommendedName>
        <fullName evidence="1">site-specific DNA-methyltransferase (adenine-specific)</fullName>
        <ecNumber evidence="1">2.1.1.72</ecNumber>
    </recommendedName>
</protein>
<evidence type="ECO:0000256" key="3">
    <source>
        <dbReference type="ARBA" id="ARBA00022679"/>
    </source>
</evidence>